<feature type="non-terminal residue" evidence="1">
    <location>
        <position position="1"/>
    </location>
</feature>
<reference evidence="1" key="1">
    <citation type="journal article" date="2014" name="Front. Microbiol.">
        <title>High frequency of phylogenetically diverse reductive dehalogenase-homologous genes in deep subseafloor sedimentary metagenomes.</title>
        <authorList>
            <person name="Kawai M."/>
            <person name="Futagami T."/>
            <person name="Toyoda A."/>
            <person name="Takaki Y."/>
            <person name="Nishi S."/>
            <person name="Hori S."/>
            <person name="Arai W."/>
            <person name="Tsubouchi T."/>
            <person name="Morono Y."/>
            <person name="Uchiyama I."/>
            <person name="Ito T."/>
            <person name="Fujiyama A."/>
            <person name="Inagaki F."/>
            <person name="Takami H."/>
        </authorList>
    </citation>
    <scope>NUCLEOTIDE SEQUENCE</scope>
    <source>
        <strain evidence="1">Expedition CK06-06</strain>
    </source>
</reference>
<dbReference type="EMBL" id="BARV01040906">
    <property type="protein sequence ID" value="GAI46954.1"/>
    <property type="molecule type" value="Genomic_DNA"/>
</dbReference>
<protein>
    <recommendedName>
        <fullName evidence="2">DUF4416 domain-containing protein</fullName>
    </recommendedName>
</protein>
<evidence type="ECO:0000313" key="1">
    <source>
        <dbReference type="EMBL" id="GAI46954.1"/>
    </source>
</evidence>
<gene>
    <name evidence="1" type="ORF">S06H3_62157</name>
</gene>
<name>X1QUL1_9ZZZZ</name>
<sequence>EQEFGKDLKQKLFSFDSLIKPDYLPEIKKITNDLENDLIKKNIEKDVSLNSRKINLDPGYISLNKFILASTKNGPSRIYLNNGIYAEITLRFINKSFVPCEYTYSNYKTLEYINFLNTVRQRYKLQLRSVR</sequence>
<dbReference type="Pfam" id="PF14385">
    <property type="entry name" value="DUF4416"/>
    <property type="match status" value="1"/>
</dbReference>
<dbReference type="InterPro" id="IPR025529">
    <property type="entry name" value="DUF4416"/>
</dbReference>
<proteinExistence type="predicted"/>
<dbReference type="AlphaFoldDB" id="X1QUL1"/>
<organism evidence="1">
    <name type="scientific">marine sediment metagenome</name>
    <dbReference type="NCBI Taxonomy" id="412755"/>
    <lineage>
        <taxon>unclassified sequences</taxon>
        <taxon>metagenomes</taxon>
        <taxon>ecological metagenomes</taxon>
    </lineage>
</organism>
<accession>X1QUL1</accession>
<comment type="caution">
    <text evidence="1">The sequence shown here is derived from an EMBL/GenBank/DDBJ whole genome shotgun (WGS) entry which is preliminary data.</text>
</comment>
<evidence type="ECO:0008006" key="2">
    <source>
        <dbReference type="Google" id="ProtNLM"/>
    </source>
</evidence>